<protein>
    <submittedName>
        <fullName evidence="1">Uncharacterized protein</fullName>
    </submittedName>
</protein>
<evidence type="ECO:0000313" key="1">
    <source>
        <dbReference type="EMBL" id="MBR7747429.1"/>
    </source>
</evidence>
<organism evidence="1 2">
    <name type="scientific">Undibacterium baiyunense</name>
    <dbReference type="NCBI Taxonomy" id="2828731"/>
    <lineage>
        <taxon>Bacteria</taxon>
        <taxon>Pseudomonadati</taxon>
        <taxon>Pseudomonadota</taxon>
        <taxon>Betaproteobacteria</taxon>
        <taxon>Burkholderiales</taxon>
        <taxon>Oxalobacteraceae</taxon>
        <taxon>Undibacterium</taxon>
    </lineage>
</organism>
<dbReference type="Proteomes" id="UP000680158">
    <property type="component" value="Unassembled WGS sequence"/>
</dbReference>
<dbReference type="EMBL" id="JAGSPM010000007">
    <property type="protein sequence ID" value="MBR7747429.1"/>
    <property type="molecule type" value="Genomic_DNA"/>
</dbReference>
<proteinExistence type="predicted"/>
<keyword evidence="2" id="KW-1185">Reference proteome</keyword>
<sequence>MRTVFIMIGAVIFILIIAGLNQSPEDKEKANNRDAISLCWENQAKKSNTPEEARFIAGACEMMEENFIKKYGVKP</sequence>
<dbReference type="AlphaFoldDB" id="A0A941DES6"/>
<reference evidence="1 2" key="1">
    <citation type="submission" date="2021-04" db="EMBL/GenBank/DDBJ databases">
        <title>novel species isolated from subtropical streams in China.</title>
        <authorList>
            <person name="Lu H."/>
        </authorList>
    </citation>
    <scope>NUCLEOTIDE SEQUENCE [LARGE SCALE GENOMIC DNA]</scope>
    <source>
        <strain evidence="1 2">BYS107W</strain>
    </source>
</reference>
<evidence type="ECO:0000313" key="2">
    <source>
        <dbReference type="Proteomes" id="UP000680158"/>
    </source>
</evidence>
<accession>A0A941DES6</accession>
<comment type="caution">
    <text evidence="1">The sequence shown here is derived from an EMBL/GenBank/DDBJ whole genome shotgun (WGS) entry which is preliminary data.</text>
</comment>
<gene>
    <name evidence="1" type="ORF">KDM92_12625</name>
</gene>
<name>A0A941DES6_9BURK</name>